<comment type="caution">
    <text evidence="7">The sequence shown here is derived from an EMBL/GenBank/DDBJ whole genome shotgun (WGS) entry which is preliminary data.</text>
</comment>
<dbReference type="InterPro" id="IPR012000">
    <property type="entry name" value="Thiamin_PyroP_enz_cen_dom"/>
</dbReference>
<dbReference type="CDD" id="cd07035">
    <property type="entry name" value="TPP_PYR_POX_like"/>
    <property type="match status" value="1"/>
</dbReference>
<dbReference type="Gene3D" id="3.40.50.970">
    <property type="match status" value="2"/>
</dbReference>
<dbReference type="InterPro" id="IPR029061">
    <property type="entry name" value="THDP-binding"/>
</dbReference>
<dbReference type="Pfam" id="PF02776">
    <property type="entry name" value="TPP_enzyme_N"/>
    <property type="match status" value="1"/>
</dbReference>
<dbReference type="InterPro" id="IPR012001">
    <property type="entry name" value="Thiamin_PyroP_enz_TPP-bd_dom"/>
</dbReference>
<dbReference type="Pfam" id="PF00205">
    <property type="entry name" value="TPP_enzyme_M"/>
    <property type="match status" value="1"/>
</dbReference>
<dbReference type="InterPro" id="IPR000399">
    <property type="entry name" value="TPP-bd_CS"/>
</dbReference>
<dbReference type="CDD" id="cd02002">
    <property type="entry name" value="TPP_BFDC"/>
    <property type="match status" value="1"/>
</dbReference>
<dbReference type="InterPro" id="IPR045229">
    <property type="entry name" value="TPP_enz"/>
</dbReference>
<dbReference type="Gene3D" id="3.40.50.1220">
    <property type="entry name" value="TPP-binding domain"/>
    <property type="match status" value="1"/>
</dbReference>
<evidence type="ECO:0000259" key="4">
    <source>
        <dbReference type="Pfam" id="PF00205"/>
    </source>
</evidence>
<dbReference type="Pfam" id="PF02775">
    <property type="entry name" value="TPP_enzyme_C"/>
    <property type="match status" value="1"/>
</dbReference>
<dbReference type="InterPro" id="IPR011766">
    <property type="entry name" value="TPP_enzyme_TPP-bd"/>
</dbReference>
<dbReference type="SUPFAM" id="SSF52467">
    <property type="entry name" value="DHS-like NAD/FAD-binding domain"/>
    <property type="match status" value="1"/>
</dbReference>
<dbReference type="PANTHER" id="PTHR18968">
    <property type="entry name" value="THIAMINE PYROPHOSPHATE ENZYMES"/>
    <property type="match status" value="1"/>
</dbReference>
<comment type="similarity">
    <text evidence="1 3">Belongs to the TPP enzyme family.</text>
</comment>
<dbReference type="RefSeq" id="WP_350890582.1">
    <property type="nucleotide sequence ID" value="NZ_JBEOTR010000009.1"/>
</dbReference>
<feature type="domain" description="Thiamine pyrophosphate enzyme TPP-binding" evidence="5">
    <location>
        <begin position="397"/>
        <end position="568"/>
    </location>
</feature>
<keyword evidence="8" id="KW-1185">Reference proteome</keyword>
<dbReference type="PROSITE" id="PS00187">
    <property type="entry name" value="TPP_ENZYMES"/>
    <property type="match status" value="1"/>
</dbReference>
<feature type="domain" description="Thiamine pyrophosphate enzyme N-terminal TPP-binding" evidence="6">
    <location>
        <begin position="3"/>
        <end position="107"/>
    </location>
</feature>
<evidence type="ECO:0000313" key="7">
    <source>
        <dbReference type="EMBL" id="MFJ6039610.1"/>
    </source>
</evidence>
<evidence type="ECO:0000256" key="2">
    <source>
        <dbReference type="ARBA" id="ARBA00023052"/>
    </source>
</evidence>
<evidence type="ECO:0000256" key="3">
    <source>
        <dbReference type="RuleBase" id="RU362132"/>
    </source>
</evidence>
<dbReference type="PANTHER" id="PTHR18968:SF133">
    <property type="entry name" value="BENZOYLFORMATE DECARBOXYLASE"/>
    <property type="match status" value="1"/>
</dbReference>
<reference evidence="7 8" key="1">
    <citation type="submission" date="2024-10" db="EMBL/GenBank/DDBJ databases">
        <title>The Natural Products Discovery Center: Release of the First 8490 Sequenced Strains for Exploring Actinobacteria Biosynthetic Diversity.</title>
        <authorList>
            <person name="Kalkreuter E."/>
            <person name="Kautsar S.A."/>
            <person name="Yang D."/>
            <person name="Bader C.D."/>
            <person name="Teijaro C.N."/>
            <person name="Fluegel L."/>
            <person name="Davis C.M."/>
            <person name="Simpson J.R."/>
            <person name="Lauterbach L."/>
            <person name="Steele A.D."/>
            <person name="Gui C."/>
            <person name="Meng S."/>
            <person name="Li G."/>
            <person name="Viehrig K."/>
            <person name="Ye F."/>
            <person name="Su P."/>
            <person name="Kiefer A.F."/>
            <person name="Nichols A."/>
            <person name="Cepeda A.J."/>
            <person name="Yan W."/>
            <person name="Fan B."/>
            <person name="Jiang Y."/>
            <person name="Adhikari A."/>
            <person name="Zheng C.-J."/>
            <person name="Schuster L."/>
            <person name="Cowan T.M."/>
            <person name="Smanski M.J."/>
            <person name="Chevrette M.G."/>
            <person name="De Carvalho L.P.S."/>
            <person name="Shen B."/>
        </authorList>
    </citation>
    <scope>NUCLEOTIDE SEQUENCE [LARGE SCALE GENOMIC DNA]</scope>
    <source>
        <strain evidence="7 8">NPDC093086</strain>
    </source>
</reference>
<sequence>MKPVDAMLEVLRDEGVTRVFGNPGTTELPFVEAVTAAPDLQYVLGVQEASVVAMADGYARATGRPAFVSLHIAAGLANGVVGLLNACRSRTPLVVTAGQQDRRHLAQDPMLSGDLVGIARAAVKHAFDVQHAHDLTVMLRRAFALAVQPPAGPVFLSVPMDLLEEETPVAPPAPRSRLGGLGPAAGWPEAAERLAAARRPGIVAGDGVGRDGAVAELVALAEATGAAVFHQPMHDGVDFPTVHPLYAGMLDARHSAIRSALEGHDVVLIAGTRAFMAHHYEPGSPIPAGTDVIQLDSDPGEPGRNFPVVLGLTGGVRATLAALASQLAGKVPQAPSRIEAIGPVHEAARARVRERALAGRGDAPMDPLAAAHAVVSGLPADSVVVEEAITSGLLLRSVLPLERPRSYVHTVGGGLGSGIGAAIGSRMGNPSRPVVAVLGDGCTLFGLQGLWSAAHYRVPVTFVVLNNGEYRTLKETAARRRRSRAARRGDGGLELTPPRLDLAPATGLLGLGDGTPDGPDGLDLAPPELDFTRVAEFFGITAVRARSTDHLTEAVARAAAGTEPVLIDARVTGHADGVRLAHGHTGGAFTTSGGTA</sequence>
<accession>A0ABW8HFS5</accession>
<evidence type="ECO:0000259" key="5">
    <source>
        <dbReference type="Pfam" id="PF02775"/>
    </source>
</evidence>
<dbReference type="Proteomes" id="UP001617907">
    <property type="component" value="Unassembled WGS sequence"/>
</dbReference>
<organism evidence="7 8">
    <name type="scientific">Streptomyces ardesiacus</name>
    <dbReference type="NCBI Taxonomy" id="285564"/>
    <lineage>
        <taxon>Bacteria</taxon>
        <taxon>Bacillati</taxon>
        <taxon>Actinomycetota</taxon>
        <taxon>Actinomycetes</taxon>
        <taxon>Kitasatosporales</taxon>
        <taxon>Streptomycetaceae</taxon>
        <taxon>Streptomyces</taxon>
    </lineage>
</organism>
<evidence type="ECO:0000259" key="6">
    <source>
        <dbReference type="Pfam" id="PF02776"/>
    </source>
</evidence>
<dbReference type="SUPFAM" id="SSF52518">
    <property type="entry name" value="Thiamin diphosphate-binding fold (THDP-binding)"/>
    <property type="match status" value="2"/>
</dbReference>
<keyword evidence="2 3" id="KW-0786">Thiamine pyrophosphate</keyword>
<dbReference type="EMBL" id="JBIVPC010000014">
    <property type="protein sequence ID" value="MFJ6039610.1"/>
    <property type="molecule type" value="Genomic_DNA"/>
</dbReference>
<feature type="domain" description="Thiamine pyrophosphate enzyme central" evidence="4">
    <location>
        <begin position="189"/>
        <end position="323"/>
    </location>
</feature>
<protein>
    <submittedName>
        <fullName evidence="7">Thiamine pyrophosphate-binding protein</fullName>
    </submittedName>
</protein>
<evidence type="ECO:0000313" key="8">
    <source>
        <dbReference type="Proteomes" id="UP001617907"/>
    </source>
</evidence>
<dbReference type="InterPro" id="IPR029035">
    <property type="entry name" value="DHS-like_NAD/FAD-binding_dom"/>
</dbReference>
<proteinExistence type="inferred from homology"/>
<name>A0ABW8HFS5_9ACTN</name>
<evidence type="ECO:0000256" key="1">
    <source>
        <dbReference type="ARBA" id="ARBA00007812"/>
    </source>
</evidence>
<gene>
    <name evidence="7" type="ORF">ACIQFM_25525</name>
</gene>